<dbReference type="InterPro" id="IPR011009">
    <property type="entry name" value="Kinase-like_dom_sf"/>
</dbReference>
<evidence type="ECO:0000256" key="1">
    <source>
        <dbReference type="SAM" id="MobiDB-lite"/>
    </source>
</evidence>
<sequence>MPGAERPGSGPSLRATGGSLHPGGVVGDGRYRLLAQFGVDERSGAHLWRARDGQLRRDVALTVLVGEPGDQRAGQGARRTLERAAHAARFSHSAVARVLDVLSLGNGITASEGVLGIVVADWGQGTDLVDLVAEHPLPPTTAARLVEPLASAVEQAHHSGLVLGVDHPQRIRVSPDSSLRLAFPGPRPSATLRDDVRGLGAVLYLLLTGRWPLPGGPDGIPAAPTGPDGVVVRPRTLVPQIPDEMSEAAMRSLEDSSRAGIRTGAAFQRALAGIAEREEQTELISAIAADENDDRDDGLTWTTRRPVHDRARKRKLALGVTALAAATVGVLAWIGIQLVSFFGDGSPSGAATPPLPGTSTPGQNTDGQPPPPPANGGPVKIAGTKLFNVKEAPDNPSRVGRATDGDPRTGWQTDDYRQQFPSFKPGVGLLISLDGKTKLASVRIDSPSPGTEVEIRTATSSKPDSLGDTKKIAGGKLNEGSTEIAIPDGEPAQYVIVWITKLAGGGKLQSEITEVTFLRAR</sequence>
<evidence type="ECO:0008006" key="4">
    <source>
        <dbReference type="Google" id="ProtNLM"/>
    </source>
</evidence>
<proteinExistence type="predicted"/>
<dbReference type="InterPro" id="IPR008979">
    <property type="entry name" value="Galactose-bd-like_sf"/>
</dbReference>
<dbReference type="EMBL" id="SGWQ01000005">
    <property type="protein sequence ID" value="RZS37619.1"/>
    <property type="molecule type" value="Genomic_DNA"/>
</dbReference>
<feature type="region of interest" description="Disordered" evidence="1">
    <location>
        <begin position="349"/>
        <end position="418"/>
    </location>
</feature>
<evidence type="ECO:0000313" key="2">
    <source>
        <dbReference type="EMBL" id="RZS37619.1"/>
    </source>
</evidence>
<dbReference type="SUPFAM" id="SSF56112">
    <property type="entry name" value="Protein kinase-like (PK-like)"/>
    <property type="match status" value="1"/>
</dbReference>
<evidence type="ECO:0000313" key="3">
    <source>
        <dbReference type="Proteomes" id="UP000294257"/>
    </source>
</evidence>
<dbReference type="RefSeq" id="WP_130345357.1">
    <property type="nucleotide sequence ID" value="NZ_SGWQ01000005.1"/>
</dbReference>
<gene>
    <name evidence="2" type="ORF">EV193_105177</name>
</gene>
<dbReference type="SUPFAM" id="SSF49785">
    <property type="entry name" value="Galactose-binding domain-like"/>
    <property type="match status" value="1"/>
</dbReference>
<dbReference type="OrthoDB" id="9786339at2"/>
<dbReference type="Gene3D" id="3.30.200.20">
    <property type="entry name" value="Phosphorylase Kinase, domain 1"/>
    <property type="match status" value="1"/>
</dbReference>
<dbReference type="AlphaFoldDB" id="A0A4Q7KLU1"/>
<organism evidence="2 3">
    <name type="scientific">Herbihabitans rhizosphaerae</name>
    <dbReference type="NCBI Taxonomy" id="1872711"/>
    <lineage>
        <taxon>Bacteria</taxon>
        <taxon>Bacillati</taxon>
        <taxon>Actinomycetota</taxon>
        <taxon>Actinomycetes</taxon>
        <taxon>Pseudonocardiales</taxon>
        <taxon>Pseudonocardiaceae</taxon>
        <taxon>Herbihabitans</taxon>
    </lineage>
</organism>
<dbReference type="Gene3D" id="1.10.510.10">
    <property type="entry name" value="Transferase(Phosphotransferase) domain 1"/>
    <property type="match status" value="1"/>
</dbReference>
<dbReference type="Proteomes" id="UP000294257">
    <property type="component" value="Unassembled WGS sequence"/>
</dbReference>
<comment type="caution">
    <text evidence="2">The sequence shown here is derived from an EMBL/GenBank/DDBJ whole genome shotgun (WGS) entry which is preliminary data.</text>
</comment>
<keyword evidence="3" id="KW-1185">Reference proteome</keyword>
<reference evidence="2 3" key="1">
    <citation type="submission" date="2019-02" db="EMBL/GenBank/DDBJ databases">
        <title>Genomic Encyclopedia of Type Strains, Phase IV (KMG-IV): sequencing the most valuable type-strain genomes for metagenomic binning, comparative biology and taxonomic classification.</title>
        <authorList>
            <person name="Goeker M."/>
        </authorList>
    </citation>
    <scope>NUCLEOTIDE SEQUENCE [LARGE SCALE GENOMIC DNA]</scope>
    <source>
        <strain evidence="2 3">DSM 101727</strain>
    </source>
</reference>
<feature type="region of interest" description="Disordered" evidence="1">
    <location>
        <begin position="1"/>
        <end position="21"/>
    </location>
</feature>
<protein>
    <recommendedName>
        <fullName evidence="4">Peptidoglycan lipid II flippase</fullName>
    </recommendedName>
</protein>
<name>A0A4Q7KLU1_9PSEU</name>
<dbReference type="CDD" id="cd13973">
    <property type="entry name" value="PK_MviN-like"/>
    <property type="match status" value="1"/>
</dbReference>
<accession>A0A4Q7KLU1</accession>